<organism evidence="2 3">
    <name type="scientific">Tritrichomonas foetus</name>
    <dbReference type="NCBI Taxonomy" id="1144522"/>
    <lineage>
        <taxon>Eukaryota</taxon>
        <taxon>Metamonada</taxon>
        <taxon>Parabasalia</taxon>
        <taxon>Tritrichomonadida</taxon>
        <taxon>Tritrichomonadidae</taxon>
        <taxon>Tritrichomonas</taxon>
    </lineage>
</organism>
<dbReference type="Proteomes" id="UP000179807">
    <property type="component" value="Unassembled WGS sequence"/>
</dbReference>
<dbReference type="VEuPathDB" id="TrichDB:TRFO_23671"/>
<proteinExistence type="predicted"/>
<dbReference type="AlphaFoldDB" id="A0A1J4KF83"/>
<evidence type="ECO:0000313" key="3">
    <source>
        <dbReference type="Proteomes" id="UP000179807"/>
    </source>
</evidence>
<comment type="caution">
    <text evidence="2">The sequence shown here is derived from an EMBL/GenBank/DDBJ whole genome shotgun (WGS) entry which is preliminary data.</text>
</comment>
<dbReference type="EMBL" id="MLAK01000680">
    <property type="protein sequence ID" value="OHT08037.1"/>
    <property type="molecule type" value="Genomic_DNA"/>
</dbReference>
<sequence length="219" mass="25130">MIPENEITPQKAMELIRDDRIEASETRMKESLFLLEQASNSIKDSIKKQYDAIYVAKKEEVMHRIIKMYNELMKNSNREIELYLAGAPFEKQELNNLLQNTTPKQTKKRTNARSNSHTPDVSLDAFHEDFQEMLEELKNDGNDMNSEVLLTDGGFLYQGRCYADGDMIHIAKFSNSFINAKIELVTTAQVLISFSDGNTLKISKEDLMKQKIKIAPMAK</sequence>
<name>A0A1J4KF83_9EUKA</name>
<evidence type="ECO:0000313" key="2">
    <source>
        <dbReference type="EMBL" id="OHT08037.1"/>
    </source>
</evidence>
<feature type="region of interest" description="Disordered" evidence="1">
    <location>
        <begin position="98"/>
        <end position="121"/>
    </location>
</feature>
<keyword evidence="3" id="KW-1185">Reference proteome</keyword>
<evidence type="ECO:0000256" key="1">
    <source>
        <dbReference type="SAM" id="MobiDB-lite"/>
    </source>
</evidence>
<accession>A0A1J4KF83</accession>
<gene>
    <name evidence="2" type="ORF">TRFO_23671</name>
</gene>
<reference evidence="2" key="1">
    <citation type="submission" date="2016-10" db="EMBL/GenBank/DDBJ databases">
        <authorList>
            <person name="Benchimol M."/>
            <person name="Almeida L.G."/>
            <person name="Vasconcelos A.T."/>
            <person name="Perreira-Neves A."/>
            <person name="Rosa I.A."/>
            <person name="Tasca T."/>
            <person name="Bogo M.R."/>
            <person name="de Souza W."/>
        </authorList>
    </citation>
    <scope>NUCLEOTIDE SEQUENCE [LARGE SCALE GENOMIC DNA]</scope>
    <source>
        <strain evidence="2">K</strain>
    </source>
</reference>
<dbReference type="RefSeq" id="XP_068361173.1">
    <property type="nucleotide sequence ID" value="XM_068503291.1"/>
</dbReference>
<protein>
    <submittedName>
        <fullName evidence="2">Uncharacterized protein</fullName>
    </submittedName>
</protein>
<dbReference type="GeneID" id="94837995"/>